<dbReference type="GO" id="GO:0004252">
    <property type="term" value="F:serine-type endopeptidase activity"/>
    <property type="evidence" value="ECO:0007669"/>
    <property type="project" value="InterPro"/>
</dbReference>
<dbReference type="Gene3D" id="2.40.10.10">
    <property type="entry name" value="Trypsin-like serine proteases"/>
    <property type="match status" value="1"/>
</dbReference>
<organism evidence="9 10">
    <name type="scientific">Glossina brevipalpis</name>
    <dbReference type="NCBI Taxonomy" id="37001"/>
    <lineage>
        <taxon>Eukaryota</taxon>
        <taxon>Metazoa</taxon>
        <taxon>Ecdysozoa</taxon>
        <taxon>Arthropoda</taxon>
        <taxon>Hexapoda</taxon>
        <taxon>Insecta</taxon>
        <taxon>Pterygota</taxon>
        <taxon>Neoptera</taxon>
        <taxon>Endopterygota</taxon>
        <taxon>Diptera</taxon>
        <taxon>Brachycera</taxon>
        <taxon>Muscomorpha</taxon>
        <taxon>Hippoboscoidea</taxon>
        <taxon>Glossinidae</taxon>
        <taxon>Glossina</taxon>
    </lineage>
</organism>
<keyword evidence="3" id="KW-0645">Protease</keyword>
<dbReference type="SMART" id="SM00042">
    <property type="entry name" value="CUB"/>
    <property type="match status" value="1"/>
</dbReference>
<evidence type="ECO:0000256" key="7">
    <source>
        <dbReference type="SAM" id="SignalP"/>
    </source>
</evidence>
<evidence type="ECO:0000256" key="3">
    <source>
        <dbReference type="ARBA" id="ARBA00022670"/>
    </source>
</evidence>
<evidence type="ECO:0000256" key="6">
    <source>
        <dbReference type="ARBA" id="ARBA00023157"/>
    </source>
</evidence>
<proteinExistence type="predicted"/>
<reference evidence="9" key="2">
    <citation type="submission" date="2020-05" db="UniProtKB">
        <authorList>
            <consortium name="EnsemblMetazoa"/>
        </authorList>
    </citation>
    <scope>IDENTIFICATION</scope>
    <source>
        <strain evidence="9">IAEA</strain>
    </source>
</reference>
<evidence type="ECO:0000313" key="10">
    <source>
        <dbReference type="Proteomes" id="UP000091820"/>
    </source>
</evidence>
<dbReference type="InterPro" id="IPR001314">
    <property type="entry name" value="Peptidase_S1A"/>
</dbReference>
<dbReference type="InterPro" id="IPR043504">
    <property type="entry name" value="Peptidase_S1_PA_chymotrypsin"/>
</dbReference>
<keyword evidence="6" id="KW-1015">Disulfide bond</keyword>
<dbReference type="SMART" id="SM00020">
    <property type="entry name" value="Tryp_SPc"/>
    <property type="match status" value="1"/>
</dbReference>
<dbReference type="SUPFAM" id="SSF49854">
    <property type="entry name" value="Spermadhesin, CUB domain"/>
    <property type="match status" value="1"/>
</dbReference>
<dbReference type="GO" id="GO:0005576">
    <property type="term" value="C:extracellular region"/>
    <property type="evidence" value="ECO:0007669"/>
    <property type="project" value="UniProtKB-SubCell"/>
</dbReference>
<dbReference type="EnsemblMetazoa" id="GBRI002309-RA">
    <property type="protein sequence ID" value="GBRI002309-PA"/>
    <property type="gene ID" value="GBRI002309"/>
</dbReference>
<dbReference type="Pfam" id="PF00089">
    <property type="entry name" value="Trypsin"/>
    <property type="match status" value="1"/>
</dbReference>
<dbReference type="AlphaFoldDB" id="A0A1A9W0W6"/>
<feature type="domain" description="Peptidase S1" evidence="8">
    <location>
        <begin position="154"/>
        <end position="393"/>
    </location>
</feature>
<dbReference type="PANTHER" id="PTHR24252:SF7">
    <property type="entry name" value="HYALIN"/>
    <property type="match status" value="1"/>
</dbReference>
<dbReference type="FunFam" id="2.40.10.10:FF:000015">
    <property type="entry name" value="Atrial natriuretic peptide-converting enzyme"/>
    <property type="match status" value="1"/>
</dbReference>
<dbReference type="VEuPathDB" id="VectorBase:GBRI002309"/>
<dbReference type="PROSITE" id="PS00134">
    <property type="entry name" value="TRYPSIN_HIS"/>
    <property type="match status" value="1"/>
</dbReference>
<dbReference type="GO" id="GO:0006508">
    <property type="term" value="P:proteolysis"/>
    <property type="evidence" value="ECO:0007669"/>
    <property type="project" value="UniProtKB-KW"/>
</dbReference>
<dbReference type="InterPro" id="IPR001254">
    <property type="entry name" value="Trypsin_dom"/>
</dbReference>
<dbReference type="PANTHER" id="PTHR24252">
    <property type="entry name" value="ACROSIN-RELATED"/>
    <property type="match status" value="1"/>
</dbReference>
<comment type="subcellular location">
    <subcellularLocation>
        <location evidence="1">Secreted</location>
    </subcellularLocation>
</comment>
<keyword evidence="7" id="KW-0732">Signal</keyword>
<accession>A0A1A9W0W6</accession>
<dbReference type="GO" id="GO:0035008">
    <property type="term" value="P:positive regulation of melanization defense response"/>
    <property type="evidence" value="ECO:0007669"/>
    <property type="project" value="UniProtKB-ARBA"/>
</dbReference>
<dbReference type="InterPro" id="IPR035914">
    <property type="entry name" value="Sperma_CUB_dom_sf"/>
</dbReference>
<protein>
    <recommendedName>
        <fullName evidence="8">Peptidase S1 domain-containing protein</fullName>
    </recommendedName>
</protein>
<evidence type="ECO:0000259" key="8">
    <source>
        <dbReference type="PROSITE" id="PS50240"/>
    </source>
</evidence>
<feature type="chain" id="PRO_5008399829" description="Peptidase S1 domain-containing protein" evidence="7">
    <location>
        <begin position="20"/>
        <end position="399"/>
    </location>
</feature>
<dbReference type="SUPFAM" id="SSF50494">
    <property type="entry name" value="Trypsin-like serine proteases"/>
    <property type="match status" value="1"/>
</dbReference>
<dbReference type="Proteomes" id="UP000091820">
    <property type="component" value="Unassembled WGS sequence"/>
</dbReference>
<evidence type="ECO:0000256" key="5">
    <source>
        <dbReference type="ARBA" id="ARBA00022825"/>
    </source>
</evidence>
<keyword evidence="10" id="KW-1185">Reference proteome</keyword>
<feature type="signal peptide" evidence="7">
    <location>
        <begin position="1"/>
        <end position="19"/>
    </location>
</feature>
<dbReference type="InterPro" id="IPR018114">
    <property type="entry name" value="TRYPSIN_HIS"/>
</dbReference>
<evidence type="ECO:0000256" key="1">
    <source>
        <dbReference type="ARBA" id="ARBA00004613"/>
    </source>
</evidence>
<reference evidence="10" key="1">
    <citation type="submission" date="2014-03" db="EMBL/GenBank/DDBJ databases">
        <authorList>
            <person name="Aksoy S."/>
            <person name="Warren W."/>
            <person name="Wilson R.K."/>
        </authorList>
    </citation>
    <scope>NUCLEOTIDE SEQUENCE [LARGE SCALE GENOMIC DNA]</scope>
    <source>
        <strain evidence="10">IAEA</strain>
    </source>
</reference>
<dbReference type="InterPro" id="IPR009003">
    <property type="entry name" value="Peptidase_S1_PA"/>
</dbReference>
<dbReference type="GO" id="GO:0160032">
    <property type="term" value="P:Toll receptor ligand protein activation cascade"/>
    <property type="evidence" value="ECO:0007669"/>
    <property type="project" value="UniProtKB-ARBA"/>
</dbReference>
<dbReference type="Gene3D" id="2.60.120.290">
    <property type="entry name" value="Spermadhesin, CUB domain"/>
    <property type="match status" value="1"/>
</dbReference>
<dbReference type="PROSITE" id="PS50240">
    <property type="entry name" value="TRYPSIN_DOM"/>
    <property type="match status" value="1"/>
</dbReference>
<keyword evidence="5" id="KW-0720">Serine protease</keyword>
<dbReference type="GO" id="GO:0050832">
    <property type="term" value="P:defense response to fungus"/>
    <property type="evidence" value="ECO:0007669"/>
    <property type="project" value="UniProtKB-ARBA"/>
</dbReference>
<keyword evidence="2" id="KW-0964">Secreted</keyword>
<evidence type="ECO:0000313" key="9">
    <source>
        <dbReference type="EnsemblMetazoa" id="GBRI002309-PA"/>
    </source>
</evidence>
<evidence type="ECO:0000256" key="2">
    <source>
        <dbReference type="ARBA" id="ARBA00022525"/>
    </source>
</evidence>
<keyword evidence="4" id="KW-0378">Hydrolase</keyword>
<dbReference type="InterPro" id="IPR000859">
    <property type="entry name" value="CUB_dom"/>
</dbReference>
<name>A0A1A9W0W6_9MUSC</name>
<sequence length="399" mass="45336">MWIIFSLILNIIFIHLTICQIPQCHPTEYQLTSENQVINITSPYYPGFYATGTNCRYRVIAPQDHVVMLSCRYELFPNVCNSESFFISLEGDFQFRDAERYCSSFQTTRFSHFRFLSIAYHSSFAGTTIRGRFFCQAFAKQQPCDCGWSPDVRITNGQESLKNEFPSVVALRDIYASQRLFCGGSIISHRHIVTAAHCMENNRNPSNIVAYVGYHDLVNGNESIYANQYRIKSILIHPSYTTATTEGKSDIALLVTSKSIEWSKGVGPICLPWLQRAELFPYVIVDVVGWGTTSFAGSKSNVLQKVQLMILENHICQQQYNDSIMSSQICTFDYRGLGQDSCQYDSGGPVIYKQTHHILLGIVSYGQSCGRRYAVGVNTRITTHLNWLWTHTQNDVCVK</sequence>
<evidence type="ECO:0000256" key="4">
    <source>
        <dbReference type="ARBA" id="ARBA00022801"/>
    </source>
</evidence>
<dbReference type="CDD" id="cd00190">
    <property type="entry name" value="Tryp_SPc"/>
    <property type="match status" value="1"/>
</dbReference>
<dbReference type="STRING" id="37001.A0A1A9W0W6"/>
<dbReference type="PRINTS" id="PR00722">
    <property type="entry name" value="CHYMOTRYPSIN"/>
</dbReference>